<feature type="chain" id="PRO_5019034413" description="Gram-positive cocci surface proteins LPxTG domain-containing protein" evidence="3">
    <location>
        <begin position="37"/>
        <end position="359"/>
    </location>
</feature>
<dbReference type="EMBL" id="QWLM01000001">
    <property type="protein sequence ID" value="RHW47939.1"/>
    <property type="molecule type" value="Genomic_DNA"/>
</dbReference>
<feature type="transmembrane region" description="Helical" evidence="2">
    <location>
        <begin position="335"/>
        <end position="353"/>
    </location>
</feature>
<evidence type="ECO:0000256" key="1">
    <source>
        <dbReference type="SAM" id="MobiDB-lite"/>
    </source>
</evidence>
<evidence type="ECO:0000313" key="5">
    <source>
        <dbReference type="Proteomes" id="UP000285376"/>
    </source>
</evidence>
<organism evidence="4 5">
    <name type="scientific">Dermacoccus abyssi</name>
    <dbReference type="NCBI Taxonomy" id="322596"/>
    <lineage>
        <taxon>Bacteria</taxon>
        <taxon>Bacillati</taxon>
        <taxon>Actinomycetota</taxon>
        <taxon>Actinomycetes</taxon>
        <taxon>Micrococcales</taxon>
        <taxon>Dermacoccaceae</taxon>
        <taxon>Dermacoccus</taxon>
    </lineage>
</organism>
<evidence type="ECO:0000313" key="4">
    <source>
        <dbReference type="EMBL" id="RHW47939.1"/>
    </source>
</evidence>
<feature type="region of interest" description="Disordered" evidence="1">
    <location>
        <begin position="267"/>
        <end position="286"/>
    </location>
</feature>
<evidence type="ECO:0000256" key="2">
    <source>
        <dbReference type="SAM" id="Phobius"/>
    </source>
</evidence>
<keyword evidence="3" id="KW-0732">Signal</keyword>
<dbReference type="AlphaFoldDB" id="A0A417ZBB5"/>
<accession>A0A417ZBB5</accession>
<evidence type="ECO:0008006" key="6">
    <source>
        <dbReference type="Google" id="ProtNLM"/>
    </source>
</evidence>
<dbReference type="Proteomes" id="UP000285376">
    <property type="component" value="Unassembled WGS sequence"/>
</dbReference>
<gene>
    <name evidence="4" type="ORF">D1832_00335</name>
</gene>
<feature type="compositionally biased region" description="Low complexity" evidence="1">
    <location>
        <begin position="276"/>
        <end position="286"/>
    </location>
</feature>
<feature type="region of interest" description="Disordered" evidence="1">
    <location>
        <begin position="53"/>
        <end position="145"/>
    </location>
</feature>
<keyword evidence="2" id="KW-0812">Transmembrane</keyword>
<reference evidence="4 5" key="1">
    <citation type="submission" date="2018-08" db="EMBL/GenBank/DDBJ databases">
        <title>Whole genome sequence analysis of Dermacoccus abyssi bacteria isolated from Deep Mariana trench Micromonospora spp reveals genes involved in the environmental adaptation and production of secondary metabolites.</title>
        <authorList>
            <person name="Abdel-Mageed W.M."/>
            <person name="Lehri B."/>
            <person name="Nouioui I."/>
            <person name="Goodfellow I."/>
            <person name="Jaspars M."/>
            <person name="Karlyshev A."/>
        </authorList>
    </citation>
    <scope>NUCLEOTIDE SEQUENCE [LARGE SCALE GENOMIC DNA]</scope>
    <source>
        <strain evidence="4 5">MT1.1</strain>
    </source>
</reference>
<dbReference type="RefSeq" id="WP_118912139.1">
    <property type="nucleotide sequence ID" value="NZ_QWLM01000001.1"/>
</dbReference>
<evidence type="ECO:0000256" key="3">
    <source>
        <dbReference type="SAM" id="SignalP"/>
    </source>
</evidence>
<proteinExistence type="predicted"/>
<sequence>MPSSVLRTCLRRTAVTSAFFPALVLGGLAIAPSAAAADVTPPVVLTADDAAKVAPATTGQQEAAEETDAARATRAPQTVPAATVPSAGPAAATTLERSATVTPAPKPAATMPVKTPAGESTSKPSGAVPEKVFGMKAPKNPEDATNDDEILAWTIKNASVAERHQIAEEMGIRYPAAVEILGSVCDKGQGYIGVWAINLAATEARWNVTLDGRGYAGARVLPQSHDYGAIGVPNGRHAVAFVNPATGAVGARTSTSLRCGVVAPKPATKPVSKPMAPKAPVATPRAVAPRPASPVVARPAAVPAAAPQAQAPAAVGPTVQTDYEAPAHTAASSRASLTGLAVAGVLAAGAVLLRRRFMH</sequence>
<comment type="caution">
    <text evidence="4">The sequence shown here is derived from an EMBL/GenBank/DDBJ whole genome shotgun (WGS) entry which is preliminary data.</text>
</comment>
<keyword evidence="2" id="KW-0472">Membrane</keyword>
<feature type="compositionally biased region" description="Low complexity" evidence="1">
    <location>
        <begin position="70"/>
        <end position="117"/>
    </location>
</feature>
<keyword evidence="2" id="KW-1133">Transmembrane helix</keyword>
<feature type="signal peptide" evidence="3">
    <location>
        <begin position="1"/>
        <end position="36"/>
    </location>
</feature>
<name>A0A417ZBB5_9MICO</name>
<protein>
    <recommendedName>
        <fullName evidence="6">Gram-positive cocci surface proteins LPxTG domain-containing protein</fullName>
    </recommendedName>
</protein>